<dbReference type="Proteomes" id="UP001221757">
    <property type="component" value="Unassembled WGS sequence"/>
</dbReference>
<reference evidence="1" key="1">
    <citation type="submission" date="2023-03" db="EMBL/GenBank/DDBJ databases">
        <title>Massive genome expansion in bonnet fungi (Mycena s.s.) driven by repeated elements and novel gene families across ecological guilds.</title>
        <authorList>
            <consortium name="Lawrence Berkeley National Laboratory"/>
            <person name="Harder C.B."/>
            <person name="Miyauchi S."/>
            <person name="Viragh M."/>
            <person name="Kuo A."/>
            <person name="Thoen E."/>
            <person name="Andreopoulos B."/>
            <person name="Lu D."/>
            <person name="Skrede I."/>
            <person name="Drula E."/>
            <person name="Henrissat B."/>
            <person name="Morin E."/>
            <person name="Kohler A."/>
            <person name="Barry K."/>
            <person name="LaButti K."/>
            <person name="Morin E."/>
            <person name="Salamov A."/>
            <person name="Lipzen A."/>
            <person name="Mereny Z."/>
            <person name="Hegedus B."/>
            <person name="Baldrian P."/>
            <person name="Stursova M."/>
            <person name="Weitz H."/>
            <person name="Taylor A."/>
            <person name="Grigoriev I.V."/>
            <person name="Nagy L.G."/>
            <person name="Martin F."/>
            <person name="Kauserud H."/>
        </authorList>
    </citation>
    <scope>NUCLEOTIDE SEQUENCE</scope>
    <source>
        <strain evidence="1">CBHHK067</strain>
    </source>
</reference>
<keyword evidence="2" id="KW-1185">Reference proteome</keyword>
<accession>A0AAD7CLE7</accession>
<proteinExistence type="predicted"/>
<evidence type="ECO:0000313" key="1">
    <source>
        <dbReference type="EMBL" id="KAJ7651801.1"/>
    </source>
</evidence>
<evidence type="ECO:0000313" key="2">
    <source>
        <dbReference type="Proteomes" id="UP001221757"/>
    </source>
</evidence>
<protein>
    <submittedName>
        <fullName evidence="1">Uncharacterized protein</fullName>
    </submittedName>
</protein>
<dbReference type="EMBL" id="JARKIE010000358">
    <property type="protein sequence ID" value="KAJ7651801.1"/>
    <property type="molecule type" value="Genomic_DNA"/>
</dbReference>
<organism evidence="1 2">
    <name type="scientific">Mycena rosella</name>
    <name type="common">Pink bonnet</name>
    <name type="synonym">Agaricus rosellus</name>
    <dbReference type="NCBI Taxonomy" id="1033263"/>
    <lineage>
        <taxon>Eukaryota</taxon>
        <taxon>Fungi</taxon>
        <taxon>Dikarya</taxon>
        <taxon>Basidiomycota</taxon>
        <taxon>Agaricomycotina</taxon>
        <taxon>Agaricomycetes</taxon>
        <taxon>Agaricomycetidae</taxon>
        <taxon>Agaricales</taxon>
        <taxon>Marasmiineae</taxon>
        <taxon>Mycenaceae</taxon>
        <taxon>Mycena</taxon>
    </lineage>
</organism>
<comment type="caution">
    <text evidence="1">The sequence shown here is derived from an EMBL/GenBank/DDBJ whole genome shotgun (WGS) entry which is preliminary data.</text>
</comment>
<dbReference type="AlphaFoldDB" id="A0AAD7CLE7"/>
<sequence length="290" mass="32021">MATEEPAVVTGFNHKPRRPNEAIRIHGQRTTWKEPMEARLEANNTETTEAGHWMVSNSAPLTGSTAAAAAGADTSGTNRPYARPLSENYAQGYLIHHRNHLETCFCVIDGHPRGRGGGVSVDTDRAEPLQDGEDFWGLSAFSPGSATADACGDWSDVDFVGTSQPLEDGEDSWYSSSKVEIPTISPPRCLNSEMDRTPRSRLVRRVPPLTSTQLPVAALGITSRPLNLVRRVTIAPEIQKKRNRACREAQQIAKRIRALAKATAKLRRKHRVLCDFVRESGRKENVLDYL</sequence>
<name>A0AAD7CLE7_MYCRO</name>
<gene>
    <name evidence="1" type="ORF">B0H17DRAFT_1147606</name>
</gene>